<protein>
    <submittedName>
        <fullName evidence="2">Tetratricopeptide repeat protein</fullName>
    </submittedName>
</protein>
<dbReference type="Pfam" id="PF20308">
    <property type="entry name" value="TPR-S"/>
    <property type="match status" value="1"/>
</dbReference>
<dbReference type="Gene3D" id="1.25.40.10">
    <property type="entry name" value="Tetratricopeptide repeat domain"/>
    <property type="match status" value="1"/>
</dbReference>
<dbReference type="RefSeq" id="WP_062970194.1">
    <property type="nucleotide sequence ID" value="NZ_JAAXOS010000003.1"/>
</dbReference>
<keyword evidence="1" id="KW-0802">TPR repeat</keyword>
<sequence length="455" mass="50560">MTDANDNVIFVAMPGTIRGENARWKDVAQIKKHLYERIAREVSAQTGVEYRLRIEVDEDRAGNIHQSMFGAAMRAPVYIADLTGLNANVYLELGVRWAVKDCVTVLTCQSLHDDLAFNVSPSKAVKYGNDPEELETAATRIADMIVKGLRQPGYVDSLVRQNAELITLERHEVEELRAENARLAHQRGDDLIAAALNAEHDKRIQLLHQAVAVNPANVQAHFLLGESAISASEYNDAIQYLTEATRLEPSFAPAWRELGVAQSRNGALDIAVDSVRQAVTLHREDAEAHSILGGIYRRKARNHYDSTGRYDQVMLRQARDAYAEAGRIDNRNTYPLMNLARLDLQLAGSDEARRHHALAEFEELEHLARYSARSEGDEDAWKWFDLADALAFTGRTEEALAASRDGFRRFEEPHRTSVGAAAAAPLQDILNSTPLPADIDAAVRALIASYRTAST</sequence>
<gene>
    <name evidence="2" type="ORF">HGB38_08125</name>
</gene>
<dbReference type="EMBL" id="JAAXOS010000003">
    <property type="protein sequence ID" value="NKY26182.1"/>
    <property type="molecule type" value="Genomic_DNA"/>
</dbReference>
<dbReference type="InterPro" id="IPR011990">
    <property type="entry name" value="TPR-like_helical_dom_sf"/>
</dbReference>
<evidence type="ECO:0000256" key="1">
    <source>
        <dbReference type="PROSITE-ProRule" id="PRU00339"/>
    </source>
</evidence>
<proteinExistence type="predicted"/>
<dbReference type="AlphaFoldDB" id="A0A7X6R2G2"/>
<dbReference type="Proteomes" id="UP000540698">
    <property type="component" value="Unassembled WGS sequence"/>
</dbReference>
<keyword evidence="3" id="KW-1185">Reference proteome</keyword>
<dbReference type="PROSITE" id="PS50005">
    <property type="entry name" value="TPR"/>
    <property type="match status" value="1"/>
</dbReference>
<reference evidence="2 3" key="1">
    <citation type="submission" date="2020-04" db="EMBL/GenBank/DDBJ databases">
        <title>MicrobeNet Type strains.</title>
        <authorList>
            <person name="Nicholson A.C."/>
        </authorList>
    </citation>
    <scope>NUCLEOTIDE SEQUENCE [LARGE SCALE GENOMIC DNA]</scope>
    <source>
        <strain evidence="2 3">DSM 44956</strain>
    </source>
</reference>
<dbReference type="InterPro" id="IPR046880">
    <property type="entry name" value="TPR-S"/>
</dbReference>
<dbReference type="SMART" id="SM00028">
    <property type="entry name" value="TPR"/>
    <property type="match status" value="2"/>
</dbReference>
<name>A0A7X6R2G2_9NOCA</name>
<feature type="repeat" description="TPR" evidence="1">
    <location>
        <begin position="218"/>
        <end position="251"/>
    </location>
</feature>
<dbReference type="InterPro" id="IPR019734">
    <property type="entry name" value="TPR_rpt"/>
</dbReference>
<accession>A0A7X6R2G2</accession>
<dbReference type="SUPFAM" id="SSF48452">
    <property type="entry name" value="TPR-like"/>
    <property type="match status" value="1"/>
</dbReference>
<dbReference type="PANTHER" id="PTHR12558:SF13">
    <property type="entry name" value="CELL DIVISION CYCLE PROTEIN 27 HOMOLOG"/>
    <property type="match status" value="1"/>
</dbReference>
<evidence type="ECO:0000313" key="3">
    <source>
        <dbReference type="Proteomes" id="UP000540698"/>
    </source>
</evidence>
<comment type="caution">
    <text evidence="2">The sequence shown here is derived from an EMBL/GenBank/DDBJ whole genome shotgun (WGS) entry which is preliminary data.</text>
</comment>
<dbReference type="PANTHER" id="PTHR12558">
    <property type="entry name" value="CELL DIVISION CYCLE 16,23,27"/>
    <property type="match status" value="1"/>
</dbReference>
<organism evidence="2 3">
    <name type="scientific">Nocardia gamkensis</name>
    <dbReference type="NCBI Taxonomy" id="352869"/>
    <lineage>
        <taxon>Bacteria</taxon>
        <taxon>Bacillati</taxon>
        <taxon>Actinomycetota</taxon>
        <taxon>Actinomycetes</taxon>
        <taxon>Mycobacteriales</taxon>
        <taxon>Nocardiaceae</taxon>
        <taxon>Nocardia</taxon>
    </lineage>
</organism>
<evidence type="ECO:0000313" key="2">
    <source>
        <dbReference type="EMBL" id="NKY26182.1"/>
    </source>
</evidence>